<name>A0A9Q0I4F8_9TELE</name>
<dbReference type="Proteomes" id="UP001148018">
    <property type="component" value="Unassembled WGS sequence"/>
</dbReference>
<protein>
    <submittedName>
        <fullName evidence="2">Uncharacterized protein</fullName>
    </submittedName>
</protein>
<feature type="compositionally biased region" description="Basic and acidic residues" evidence="1">
    <location>
        <begin position="36"/>
        <end position="52"/>
    </location>
</feature>
<dbReference type="AlphaFoldDB" id="A0A9Q0I4F8"/>
<proteinExistence type="predicted"/>
<keyword evidence="3" id="KW-1185">Reference proteome</keyword>
<gene>
    <name evidence="2" type="ORF">NHX12_013583</name>
</gene>
<sequence length="105" mass="10862">MAGPGIDFLSLPFHRPSCPPAYVSLSSQPTQAPTRGDGRWRGGGDGRWRGEGDGGGGREVTGVEEGVEAVQIADPLGDGGADTNRLLMRPLSRLVPPSAQACLPP</sequence>
<reference evidence="2" key="1">
    <citation type="submission" date="2022-07" db="EMBL/GenBank/DDBJ databases">
        <title>Chromosome-level genome of Muraenolepis orangiensis.</title>
        <authorList>
            <person name="Kim J."/>
        </authorList>
    </citation>
    <scope>NUCLEOTIDE SEQUENCE</scope>
    <source>
        <strain evidence="2">KU_S4_2022</strain>
        <tissue evidence="2">Muscle</tissue>
    </source>
</reference>
<dbReference type="EMBL" id="JANIIK010000118">
    <property type="protein sequence ID" value="KAJ3584860.1"/>
    <property type="molecule type" value="Genomic_DNA"/>
</dbReference>
<evidence type="ECO:0000313" key="2">
    <source>
        <dbReference type="EMBL" id="KAJ3584860.1"/>
    </source>
</evidence>
<feature type="region of interest" description="Disordered" evidence="1">
    <location>
        <begin position="22"/>
        <end position="60"/>
    </location>
</feature>
<evidence type="ECO:0000256" key="1">
    <source>
        <dbReference type="SAM" id="MobiDB-lite"/>
    </source>
</evidence>
<accession>A0A9Q0I4F8</accession>
<feature type="compositionally biased region" description="Polar residues" evidence="1">
    <location>
        <begin position="24"/>
        <end position="33"/>
    </location>
</feature>
<comment type="caution">
    <text evidence="2">The sequence shown here is derived from an EMBL/GenBank/DDBJ whole genome shotgun (WGS) entry which is preliminary data.</text>
</comment>
<organism evidence="2 3">
    <name type="scientific">Muraenolepis orangiensis</name>
    <name type="common">Patagonian moray cod</name>
    <dbReference type="NCBI Taxonomy" id="630683"/>
    <lineage>
        <taxon>Eukaryota</taxon>
        <taxon>Metazoa</taxon>
        <taxon>Chordata</taxon>
        <taxon>Craniata</taxon>
        <taxon>Vertebrata</taxon>
        <taxon>Euteleostomi</taxon>
        <taxon>Actinopterygii</taxon>
        <taxon>Neopterygii</taxon>
        <taxon>Teleostei</taxon>
        <taxon>Neoteleostei</taxon>
        <taxon>Acanthomorphata</taxon>
        <taxon>Zeiogadaria</taxon>
        <taxon>Gadariae</taxon>
        <taxon>Gadiformes</taxon>
        <taxon>Muraenolepidoidei</taxon>
        <taxon>Muraenolepididae</taxon>
        <taxon>Muraenolepis</taxon>
    </lineage>
</organism>
<evidence type="ECO:0000313" key="3">
    <source>
        <dbReference type="Proteomes" id="UP001148018"/>
    </source>
</evidence>